<evidence type="ECO:0000313" key="1">
    <source>
        <dbReference type="EMBL" id="PSN72661.1"/>
    </source>
</evidence>
<dbReference type="EMBL" id="KZ678130">
    <property type="protein sequence ID" value="PSN72661.1"/>
    <property type="molecule type" value="Genomic_DNA"/>
</dbReference>
<keyword evidence="2" id="KW-1185">Reference proteome</keyword>
<name>A0A2T2P4Q3_CORCC</name>
<reference evidence="1 2" key="1">
    <citation type="journal article" date="2018" name="Front. Microbiol.">
        <title>Genome-Wide Analysis of Corynespora cassiicola Leaf Fall Disease Putative Effectors.</title>
        <authorList>
            <person name="Lopez D."/>
            <person name="Ribeiro S."/>
            <person name="Label P."/>
            <person name="Fumanal B."/>
            <person name="Venisse J.S."/>
            <person name="Kohler A."/>
            <person name="de Oliveira R.R."/>
            <person name="Labutti K."/>
            <person name="Lipzen A."/>
            <person name="Lail K."/>
            <person name="Bauer D."/>
            <person name="Ohm R.A."/>
            <person name="Barry K.W."/>
            <person name="Spatafora J."/>
            <person name="Grigoriev I.V."/>
            <person name="Martin F.M."/>
            <person name="Pujade-Renaud V."/>
        </authorList>
    </citation>
    <scope>NUCLEOTIDE SEQUENCE [LARGE SCALE GENOMIC DNA]</scope>
    <source>
        <strain evidence="1 2">Philippines</strain>
    </source>
</reference>
<proteinExistence type="predicted"/>
<evidence type="ECO:0000313" key="2">
    <source>
        <dbReference type="Proteomes" id="UP000240883"/>
    </source>
</evidence>
<dbReference type="AlphaFoldDB" id="A0A2T2P4Q3"/>
<protein>
    <submittedName>
        <fullName evidence="1">Uncharacterized protein</fullName>
    </submittedName>
</protein>
<accession>A0A2T2P4Q3</accession>
<gene>
    <name evidence="1" type="ORF">BS50DRAFT_673371</name>
</gene>
<dbReference type="Proteomes" id="UP000240883">
    <property type="component" value="Unassembled WGS sequence"/>
</dbReference>
<sequence length="151" mass="17222">MSFLDLSQLVEEHQALFYQYEALVACISVDSEVIIIDEEMEDKSVELSEHTTIPRDQTIVHEAQNGDDEEYWALDDIVDTDLDNEEWMLKTSNLGLDEDGSDDVDFLQLPDGHIGIDPPMRSVISMKLAEREEGQKNLRHTTAGIRQWSPT</sequence>
<organism evidence="1 2">
    <name type="scientific">Corynespora cassiicola Philippines</name>
    <dbReference type="NCBI Taxonomy" id="1448308"/>
    <lineage>
        <taxon>Eukaryota</taxon>
        <taxon>Fungi</taxon>
        <taxon>Dikarya</taxon>
        <taxon>Ascomycota</taxon>
        <taxon>Pezizomycotina</taxon>
        <taxon>Dothideomycetes</taxon>
        <taxon>Pleosporomycetidae</taxon>
        <taxon>Pleosporales</taxon>
        <taxon>Corynesporascaceae</taxon>
        <taxon>Corynespora</taxon>
    </lineage>
</organism>